<evidence type="ECO:0000256" key="5">
    <source>
        <dbReference type="ARBA" id="ARBA00023004"/>
    </source>
</evidence>
<dbReference type="GO" id="GO:0016705">
    <property type="term" value="F:oxidoreductase activity, acting on paired donors, with incorporation or reduction of molecular oxygen"/>
    <property type="evidence" value="ECO:0007669"/>
    <property type="project" value="UniProtKB-ARBA"/>
</dbReference>
<dbReference type="CDD" id="cd03467">
    <property type="entry name" value="Rieske"/>
    <property type="match status" value="1"/>
</dbReference>
<evidence type="ECO:0000256" key="9">
    <source>
        <dbReference type="SAM" id="MobiDB-lite"/>
    </source>
</evidence>
<keyword evidence="4" id="KW-0479">Metal-binding</keyword>
<dbReference type="GO" id="GO:0051537">
    <property type="term" value="F:2 iron, 2 sulfur cluster binding"/>
    <property type="evidence" value="ECO:0007669"/>
    <property type="project" value="UniProtKB-KW"/>
</dbReference>
<dbReference type="GO" id="GO:0004497">
    <property type="term" value="F:monooxygenase activity"/>
    <property type="evidence" value="ECO:0007669"/>
    <property type="project" value="UniProtKB-ARBA"/>
</dbReference>
<keyword evidence="5" id="KW-0408">Iron</keyword>
<dbReference type="EMBL" id="JAUTIX010000002">
    <property type="protein sequence ID" value="MDP0397313.1"/>
    <property type="molecule type" value="Genomic_DNA"/>
</dbReference>
<dbReference type="PROSITE" id="PS51296">
    <property type="entry name" value="RIESKE"/>
    <property type="match status" value="1"/>
</dbReference>
<sequence>MTQTTQPVPVHESPLLCPSRRAVLAALPGIALVPVLAACGGNSGSGAGTAGETTAARPGESGPGGSAKVPAAQVPVGSAVVIAGVTPYVVAQPSAGKYVAFNAACTHKGTTVAASDGLALECPAHGSTFDGATGAATKGPATEALAAIAVRLDGDTLVVG</sequence>
<evidence type="ECO:0000256" key="7">
    <source>
        <dbReference type="ARBA" id="ARBA00023157"/>
    </source>
</evidence>
<dbReference type="InterPro" id="IPR036922">
    <property type="entry name" value="Rieske_2Fe-2S_sf"/>
</dbReference>
<dbReference type="Gene3D" id="2.102.10.10">
    <property type="entry name" value="Rieske [2Fe-2S] iron-sulphur domain"/>
    <property type="match status" value="1"/>
</dbReference>
<dbReference type="AlphaFoldDB" id="A0AA90SKJ4"/>
<organism evidence="11 12">
    <name type="scientific">Tsukamurella strandjordii</name>
    <dbReference type="NCBI Taxonomy" id="147577"/>
    <lineage>
        <taxon>Bacteria</taxon>
        <taxon>Bacillati</taxon>
        <taxon>Actinomycetota</taxon>
        <taxon>Actinomycetes</taxon>
        <taxon>Mycobacteriales</taxon>
        <taxon>Tsukamurellaceae</taxon>
        <taxon>Tsukamurella</taxon>
    </lineage>
</organism>
<dbReference type="SUPFAM" id="SSF50022">
    <property type="entry name" value="ISP domain"/>
    <property type="match status" value="1"/>
</dbReference>
<comment type="function">
    <text evidence="1">Iron-sulfur subunit of the cytochrome bc1 complex, an essential component of the respiratory electron transport chain required for ATP synthesis. The bc1 complex catalyzes the oxidation of menaquinol and the reduction of cytochrome c in the respiratory chain. The bc1 complex operates through a Q-cycle mechanism that couples electron transfer to generation of the proton gradient that drives ATP synthesis.</text>
</comment>
<keyword evidence="7" id="KW-1015">Disulfide bond</keyword>
<accession>A0AA90SKJ4</accession>
<evidence type="ECO:0000256" key="4">
    <source>
        <dbReference type="ARBA" id="ARBA00022723"/>
    </source>
</evidence>
<dbReference type="Proteomes" id="UP001178281">
    <property type="component" value="Unassembled WGS sequence"/>
</dbReference>
<dbReference type="InterPro" id="IPR017941">
    <property type="entry name" value="Rieske_2Fe-2S"/>
</dbReference>
<evidence type="ECO:0000259" key="10">
    <source>
        <dbReference type="PROSITE" id="PS51296"/>
    </source>
</evidence>
<gene>
    <name evidence="11" type="ORF">Q7X28_05185</name>
</gene>
<evidence type="ECO:0000313" key="11">
    <source>
        <dbReference type="EMBL" id="MDP0397313.1"/>
    </source>
</evidence>
<keyword evidence="6" id="KW-0411">Iron-sulfur</keyword>
<protein>
    <recommendedName>
        <fullName evidence="2">Cytochrome bc1 complex Rieske iron-sulfur subunit</fullName>
    </recommendedName>
    <alternativeName>
        <fullName evidence="8">Cytochrome bc1 reductase complex subunit QcrA</fullName>
    </alternativeName>
</protein>
<dbReference type="GO" id="GO:0046872">
    <property type="term" value="F:metal ion binding"/>
    <property type="evidence" value="ECO:0007669"/>
    <property type="project" value="UniProtKB-KW"/>
</dbReference>
<comment type="caution">
    <text evidence="11">The sequence shown here is derived from an EMBL/GenBank/DDBJ whole genome shotgun (WGS) entry which is preliminary data.</text>
</comment>
<evidence type="ECO:0000256" key="3">
    <source>
        <dbReference type="ARBA" id="ARBA00022714"/>
    </source>
</evidence>
<feature type="domain" description="Rieske" evidence="10">
    <location>
        <begin position="66"/>
        <end position="159"/>
    </location>
</feature>
<feature type="region of interest" description="Disordered" evidence="9">
    <location>
        <begin position="47"/>
        <end position="69"/>
    </location>
</feature>
<evidence type="ECO:0000313" key="12">
    <source>
        <dbReference type="Proteomes" id="UP001178281"/>
    </source>
</evidence>
<reference evidence="11" key="1">
    <citation type="submission" date="2023-08" db="EMBL/GenBank/DDBJ databases">
        <title>The draft genome of Tsukamurella strandjordii strain 050030.</title>
        <authorList>
            <person name="Zhao F."/>
            <person name="Feng Y."/>
            <person name="Zong Z."/>
        </authorList>
    </citation>
    <scope>NUCLEOTIDE SEQUENCE</scope>
    <source>
        <strain evidence="11">050030</strain>
    </source>
</reference>
<dbReference type="Pfam" id="PF00355">
    <property type="entry name" value="Rieske"/>
    <property type="match status" value="1"/>
</dbReference>
<evidence type="ECO:0000256" key="1">
    <source>
        <dbReference type="ARBA" id="ARBA00002494"/>
    </source>
</evidence>
<dbReference type="InterPro" id="IPR014349">
    <property type="entry name" value="Rieske_Fe-S_prot"/>
</dbReference>
<proteinExistence type="predicted"/>
<dbReference type="RefSeq" id="WP_305110549.1">
    <property type="nucleotide sequence ID" value="NZ_JAUTIX010000002.1"/>
</dbReference>
<dbReference type="PANTHER" id="PTHR10134">
    <property type="entry name" value="CYTOCHROME B-C1 COMPLEX SUBUNIT RIESKE, MITOCHONDRIAL"/>
    <property type="match status" value="1"/>
</dbReference>
<evidence type="ECO:0000256" key="6">
    <source>
        <dbReference type="ARBA" id="ARBA00023014"/>
    </source>
</evidence>
<evidence type="ECO:0000256" key="8">
    <source>
        <dbReference type="ARBA" id="ARBA00029586"/>
    </source>
</evidence>
<keyword evidence="12" id="KW-1185">Reference proteome</keyword>
<keyword evidence="3" id="KW-0001">2Fe-2S</keyword>
<evidence type="ECO:0000256" key="2">
    <source>
        <dbReference type="ARBA" id="ARBA00015816"/>
    </source>
</evidence>
<name>A0AA90SKJ4_9ACTN</name>